<keyword evidence="2" id="KW-1185">Reference proteome</keyword>
<comment type="caution">
    <text evidence="1">The sequence shown here is derived from an EMBL/GenBank/DDBJ whole genome shotgun (WGS) entry which is preliminary data.</text>
</comment>
<evidence type="ECO:0000313" key="1">
    <source>
        <dbReference type="EMBL" id="TDW84366.1"/>
    </source>
</evidence>
<gene>
    <name evidence="1" type="ORF">EV137_7175</name>
</gene>
<evidence type="ECO:0000313" key="2">
    <source>
        <dbReference type="Proteomes" id="UP000295060"/>
    </source>
</evidence>
<proteinExistence type="predicted"/>
<sequence>MPWRARGRQTYRAISNHMLTLLESAASDGPVKGN</sequence>
<dbReference type="EMBL" id="SODU01000004">
    <property type="protein sequence ID" value="TDW84366.1"/>
    <property type="molecule type" value="Genomic_DNA"/>
</dbReference>
<protein>
    <submittedName>
        <fullName evidence="1">Uncharacterized protein</fullName>
    </submittedName>
</protein>
<reference evidence="1 2" key="1">
    <citation type="submission" date="2019-03" db="EMBL/GenBank/DDBJ databases">
        <title>Genomic Encyclopedia of Type Strains, Phase III (KMG-III): the genomes of soil and plant-associated and newly described type strains.</title>
        <authorList>
            <person name="Whitman W."/>
        </authorList>
    </citation>
    <scope>NUCLEOTIDE SEQUENCE [LARGE SCALE GENOMIC DNA]</scope>
    <source>
        <strain evidence="1 2">VKMAc-2574</strain>
    </source>
</reference>
<dbReference type="Proteomes" id="UP000295060">
    <property type="component" value="Unassembled WGS sequence"/>
</dbReference>
<name>A0ABY2F7S1_9ACTN</name>
<accession>A0ABY2F7S1</accession>
<organism evidence="1 2">
    <name type="scientific">Kribbella pratensis</name>
    <dbReference type="NCBI Taxonomy" id="2512112"/>
    <lineage>
        <taxon>Bacteria</taxon>
        <taxon>Bacillati</taxon>
        <taxon>Actinomycetota</taxon>
        <taxon>Actinomycetes</taxon>
        <taxon>Propionibacteriales</taxon>
        <taxon>Kribbellaceae</taxon>
        <taxon>Kribbella</taxon>
    </lineage>
</organism>